<evidence type="ECO:0000256" key="5">
    <source>
        <dbReference type="ARBA" id="ARBA00019465"/>
    </source>
</evidence>
<evidence type="ECO:0000256" key="10">
    <source>
        <dbReference type="ARBA" id="ARBA00048793"/>
    </source>
</evidence>
<dbReference type="GO" id="GO:0050661">
    <property type="term" value="F:NADP binding"/>
    <property type="evidence" value="ECO:0007669"/>
    <property type="project" value="TreeGrafter"/>
</dbReference>
<dbReference type="UniPathway" id="UPA00028">
    <property type="reaction ID" value="UER00004"/>
</dbReference>
<evidence type="ECO:0000313" key="14">
    <source>
        <dbReference type="EMBL" id="MBB6677339.1"/>
    </source>
</evidence>
<dbReference type="InterPro" id="IPR013328">
    <property type="entry name" value="6PGD_dom2"/>
</dbReference>
<protein>
    <recommendedName>
        <fullName evidence="5 11">2-dehydropantoate 2-reductase</fullName>
        <ecNumber evidence="4 11">1.1.1.169</ecNumber>
    </recommendedName>
    <alternativeName>
        <fullName evidence="9 11">Ketopantoate reductase</fullName>
    </alternativeName>
</protein>
<dbReference type="Pfam" id="PF08546">
    <property type="entry name" value="ApbA_C"/>
    <property type="match status" value="1"/>
</dbReference>
<feature type="domain" description="Ketopantoate reductase N-terminal" evidence="12">
    <location>
        <begin position="6"/>
        <end position="164"/>
    </location>
</feature>
<organism evidence="14 15">
    <name type="scientific">Cohnella lubricantis</name>
    <dbReference type="NCBI Taxonomy" id="2163172"/>
    <lineage>
        <taxon>Bacteria</taxon>
        <taxon>Bacillati</taxon>
        <taxon>Bacillota</taxon>
        <taxon>Bacilli</taxon>
        <taxon>Bacillales</taxon>
        <taxon>Paenibacillaceae</taxon>
        <taxon>Cohnella</taxon>
    </lineage>
</organism>
<dbReference type="InterPro" id="IPR008927">
    <property type="entry name" value="6-PGluconate_DH-like_C_sf"/>
</dbReference>
<evidence type="ECO:0000313" key="15">
    <source>
        <dbReference type="Proteomes" id="UP000574133"/>
    </source>
</evidence>
<dbReference type="RefSeq" id="WP_185178605.1">
    <property type="nucleotide sequence ID" value="NZ_CBCSEP010000004.1"/>
</dbReference>
<comment type="caution">
    <text evidence="14">The sequence shown here is derived from an EMBL/GenBank/DDBJ whole genome shotgun (WGS) entry which is preliminary data.</text>
</comment>
<evidence type="ECO:0000259" key="12">
    <source>
        <dbReference type="Pfam" id="PF02558"/>
    </source>
</evidence>
<evidence type="ECO:0000256" key="1">
    <source>
        <dbReference type="ARBA" id="ARBA00002919"/>
    </source>
</evidence>
<accession>A0A841TBC9</accession>
<comment type="pathway">
    <text evidence="2 11">Cofactor biosynthesis; (R)-pantothenate biosynthesis; (R)-pantoate from 3-methyl-2-oxobutanoate: step 2/2.</text>
</comment>
<dbReference type="NCBIfam" id="TIGR00745">
    <property type="entry name" value="apbA_panE"/>
    <property type="match status" value="1"/>
</dbReference>
<evidence type="ECO:0000256" key="9">
    <source>
        <dbReference type="ARBA" id="ARBA00032024"/>
    </source>
</evidence>
<feature type="domain" description="Ketopantoate reductase C-terminal" evidence="13">
    <location>
        <begin position="202"/>
        <end position="323"/>
    </location>
</feature>
<dbReference type="PANTHER" id="PTHR43765:SF2">
    <property type="entry name" value="2-DEHYDROPANTOATE 2-REDUCTASE"/>
    <property type="match status" value="1"/>
</dbReference>
<comment type="function">
    <text evidence="1 11">Catalyzes the NADPH-dependent reduction of ketopantoate into pantoic acid.</text>
</comment>
<reference evidence="14 15" key="1">
    <citation type="submission" date="2020-08" db="EMBL/GenBank/DDBJ databases">
        <title>Cohnella phylogeny.</title>
        <authorList>
            <person name="Dunlap C."/>
        </authorList>
    </citation>
    <scope>NUCLEOTIDE SEQUENCE [LARGE SCALE GENOMIC DNA]</scope>
    <source>
        <strain evidence="14 15">DSM 103658</strain>
    </source>
</reference>
<dbReference type="PANTHER" id="PTHR43765">
    <property type="entry name" value="2-DEHYDROPANTOATE 2-REDUCTASE-RELATED"/>
    <property type="match status" value="1"/>
</dbReference>
<dbReference type="GO" id="GO:0015940">
    <property type="term" value="P:pantothenate biosynthetic process"/>
    <property type="evidence" value="ECO:0007669"/>
    <property type="project" value="UniProtKB-UniPathway"/>
</dbReference>
<evidence type="ECO:0000256" key="3">
    <source>
        <dbReference type="ARBA" id="ARBA00007870"/>
    </source>
</evidence>
<proteinExistence type="inferred from homology"/>
<name>A0A841TBC9_9BACL</name>
<evidence type="ECO:0000256" key="11">
    <source>
        <dbReference type="RuleBase" id="RU362068"/>
    </source>
</evidence>
<dbReference type="Gene3D" id="1.10.1040.10">
    <property type="entry name" value="N-(1-d-carboxylethyl)-l-norvaline Dehydrogenase, domain 2"/>
    <property type="match status" value="1"/>
</dbReference>
<dbReference type="GO" id="GO:0008677">
    <property type="term" value="F:2-dehydropantoate 2-reductase activity"/>
    <property type="evidence" value="ECO:0007669"/>
    <property type="project" value="UniProtKB-EC"/>
</dbReference>
<keyword evidence="7 11" id="KW-0521">NADP</keyword>
<dbReference type="InterPro" id="IPR003710">
    <property type="entry name" value="ApbA"/>
</dbReference>
<evidence type="ECO:0000256" key="2">
    <source>
        <dbReference type="ARBA" id="ARBA00004994"/>
    </source>
</evidence>
<keyword evidence="8 11" id="KW-0560">Oxidoreductase</keyword>
<evidence type="ECO:0000256" key="4">
    <source>
        <dbReference type="ARBA" id="ARBA00013014"/>
    </source>
</evidence>
<comment type="catalytic activity">
    <reaction evidence="10 11">
        <text>(R)-pantoate + NADP(+) = 2-dehydropantoate + NADPH + H(+)</text>
        <dbReference type="Rhea" id="RHEA:16233"/>
        <dbReference type="ChEBI" id="CHEBI:11561"/>
        <dbReference type="ChEBI" id="CHEBI:15378"/>
        <dbReference type="ChEBI" id="CHEBI:15980"/>
        <dbReference type="ChEBI" id="CHEBI:57783"/>
        <dbReference type="ChEBI" id="CHEBI:58349"/>
        <dbReference type="EC" id="1.1.1.169"/>
    </reaction>
</comment>
<dbReference type="AlphaFoldDB" id="A0A841TBC9"/>
<dbReference type="EC" id="1.1.1.169" evidence="4 11"/>
<dbReference type="Pfam" id="PF02558">
    <property type="entry name" value="ApbA"/>
    <property type="match status" value="1"/>
</dbReference>
<evidence type="ECO:0000256" key="6">
    <source>
        <dbReference type="ARBA" id="ARBA00022655"/>
    </source>
</evidence>
<comment type="similarity">
    <text evidence="3 11">Belongs to the ketopantoate reductase family.</text>
</comment>
<dbReference type="EMBL" id="JACJVN010000028">
    <property type="protein sequence ID" value="MBB6677339.1"/>
    <property type="molecule type" value="Genomic_DNA"/>
</dbReference>
<dbReference type="InterPro" id="IPR013332">
    <property type="entry name" value="KPR_N"/>
</dbReference>
<dbReference type="SUPFAM" id="SSF51735">
    <property type="entry name" value="NAD(P)-binding Rossmann-fold domains"/>
    <property type="match status" value="1"/>
</dbReference>
<evidence type="ECO:0000256" key="8">
    <source>
        <dbReference type="ARBA" id="ARBA00023002"/>
    </source>
</evidence>
<dbReference type="InterPro" id="IPR036291">
    <property type="entry name" value="NAD(P)-bd_dom_sf"/>
</dbReference>
<dbReference type="Proteomes" id="UP000574133">
    <property type="component" value="Unassembled WGS sequence"/>
</dbReference>
<dbReference type="Gene3D" id="3.40.50.720">
    <property type="entry name" value="NAD(P)-binding Rossmann-like Domain"/>
    <property type="match status" value="1"/>
</dbReference>
<gene>
    <name evidence="14" type="ORF">H4Q31_08375</name>
</gene>
<evidence type="ECO:0000256" key="7">
    <source>
        <dbReference type="ARBA" id="ARBA00022857"/>
    </source>
</evidence>
<evidence type="ECO:0000259" key="13">
    <source>
        <dbReference type="Pfam" id="PF08546"/>
    </source>
</evidence>
<dbReference type="InterPro" id="IPR013752">
    <property type="entry name" value="KPA_reductase"/>
</dbReference>
<keyword evidence="15" id="KW-1185">Reference proteome</keyword>
<keyword evidence="6 11" id="KW-0566">Pantothenate biosynthesis</keyword>
<dbReference type="SUPFAM" id="SSF48179">
    <property type="entry name" value="6-phosphogluconate dehydrogenase C-terminal domain-like"/>
    <property type="match status" value="1"/>
</dbReference>
<dbReference type="GO" id="GO:0005737">
    <property type="term" value="C:cytoplasm"/>
    <property type="evidence" value="ECO:0007669"/>
    <property type="project" value="TreeGrafter"/>
</dbReference>
<sequence>MRETKIAVAGGGSLGLLLAGKLNAAGCPAELWTRTEDQARIIERDGITVIDGAGGADATTVNAAMTAAVKAVPLEKAAAPSGTAVLLAMKQTALTPSFVARLKHMLPEEHAIVAFCNGIGHFDKLQAGLPSAELAAAVTTEAARRSGPAEVAHTGKGQIWLGQAPLFAAIPPTYAKSPDHDRMQYIESRLIQAGFTVSMSNNMTERMLRKLLINAVINPLTALLRIRNGELTSTPERLSLMRQLYDETAGILREYGLKDGSHWDELLHVCARTASNHSSMLQDILAGRKTEIDAINGAVVSLAANLGRQAPWNDKITRMVKSISDG</sequence>
<dbReference type="InterPro" id="IPR050838">
    <property type="entry name" value="Ketopantoate_reductase"/>
</dbReference>